<dbReference type="OrthoDB" id="1751331at2759"/>
<dbReference type="InterPro" id="IPR013955">
    <property type="entry name" value="Rep_factor-A_C"/>
</dbReference>
<evidence type="ECO:0000256" key="5">
    <source>
        <dbReference type="ARBA" id="ARBA00023125"/>
    </source>
</evidence>
<dbReference type="CDD" id="cd04476">
    <property type="entry name" value="RPA1_DBD_C"/>
    <property type="match status" value="1"/>
</dbReference>
<dbReference type="EMBL" id="PKPP01005305">
    <property type="protein sequence ID" value="PWA60643.1"/>
    <property type="molecule type" value="Genomic_DNA"/>
</dbReference>
<keyword evidence="4" id="KW-0862">Zinc</keyword>
<organism evidence="9 10">
    <name type="scientific">Artemisia annua</name>
    <name type="common">Sweet wormwood</name>
    <dbReference type="NCBI Taxonomy" id="35608"/>
    <lineage>
        <taxon>Eukaryota</taxon>
        <taxon>Viridiplantae</taxon>
        <taxon>Streptophyta</taxon>
        <taxon>Embryophyta</taxon>
        <taxon>Tracheophyta</taxon>
        <taxon>Spermatophyta</taxon>
        <taxon>Magnoliopsida</taxon>
        <taxon>eudicotyledons</taxon>
        <taxon>Gunneridae</taxon>
        <taxon>Pentapetalae</taxon>
        <taxon>asterids</taxon>
        <taxon>campanulids</taxon>
        <taxon>Asterales</taxon>
        <taxon>Asteraceae</taxon>
        <taxon>Asteroideae</taxon>
        <taxon>Anthemideae</taxon>
        <taxon>Artemisiinae</taxon>
        <taxon>Artemisia</taxon>
    </lineage>
</organism>
<reference evidence="9 10" key="1">
    <citation type="journal article" date="2018" name="Mol. Plant">
        <title>The genome of Artemisia annua provides insight into the evolution of Asteraceae family and artemisinin biosynthesis.</title>
        <authorList>
            <person name="Shen Q."/>
            <person name="Zhang L."/>
            <person name="Liao Z."/>
            <person name="Wang S."/>
            <person name="Yan T."/>
            <person name="Shi P."/>
            <person name="Liu M."/>
            <person name="Fu X."/>
            <person name="Pan Q."/>
            <person name="Wang Y."/>
            <person name="Lv Z."/>
            <person name="Lu X."/>
            <person name="Zhang F."/>
            <person name="Jiang W."/>
            <person name="Ma Y."/>
            <person name="Chen M."/>
            <person name="Hao X."/>
            <person name="Li L."/>
            <person name="Tang Y."/>
            <person name="Lv G."/>
            <person name="Zhou Y."/>
            <person name="Sun X."/>
            <person name="Brodelius P.E."/>
            <person name="Rose J.K.C."/>
            <person name="Tang K."/>
        </authorList>
    </citation>
    <scope>NUCLEOTIDE SEQUENCE [LARGE SCALE GENOMIC DNA]</scope>
    <source>
        <strain evidence="10">cv. Huhao1</strain>
        <tissue evidence="9">Leaf</tissue>
    </source>
</reference>
<accession>A0A2U1MH89</accession>
<dbReference type="PANTHER" id="PTHR47165">
    <property type="entry name" value="OS03G0429900 PROTEIN"/>
    <property type="match status" value="1"/>
</dbReference>
<feature type="compositionally biased region" description="Basic and acidic residues" evidence="6">
    <location>
        <begin position="617"/>
        <end position="627"/>
    </location>
</feature>
<dbReference type="InterPro" id="IPR003871">
    <property type="entry name" value="RFA1B/D_OB_1st"/>
</dbReference>
<dbReference type="GO" id="GO:0008270">
    <property type="term" value="F:zinc ion binding"/>
    <property type="evidence" value="ECO:0007669"/>
    <property type="project" value="UniProtKB-KW"/>
</dbReference>
<evidence type="ECO:0000259" key="7">
    <source>
        <dbReference type="Pfam" id="PF02721"/>
    </source>
</evidence>
<dbReference type="PANTHER" id="PTHR47165:SF4">
    <property type="entry name" value="OS03G0429900 PROTEIN"/>
    <property type="match status" value="1"/>
</dbReference>
<dbReference type="CDD" id="cd04481">
    <property type="entry name" value="RPA1_DBD_B_like"/>
    <property type="match status" value="1"/>
</dbReference>
<comment type="caution">
    <text evidence="9">The sequence shown here is derived from an EMBL/GenBank/DDBJ whole genome shotgun (WGS) entry which is preliminary data.</text>
</comment>
<evidence type="ECO:0000256" key="1">
    <source>
        <dbReference type="ARBA" id="ARBA00005690"/>
    </source>
</evidence>
<keyword evidence="2" id="KW-0479">Metal-binding</keyword>
<name>A0A2U1MH89_ARTAN</name>
<evidence type="ECO:0000256" key="2">
    <source>
        <dbReference type="ARBA" id="ARBA00022723"/>
    </source>
</evidence>
<dbReference type="CDD" id="cd04480">
    <property type="entry name" value="RPA1_DBD_A_like"/>
    <property type="match status" value="1"/>
</dbReference>
<proteinExistence type="inferred from homology"/>
<dbReference type="Pfam" id="PF02721">
    <property type="entry name" value="DUF223"/>
    <property type="match status" value="1"/>
</dbReference>
<feature type="domain" description="Replication protein A 70 kDa DNA-binding subunit B/D first OB fold" evidence="7">
    <location>
        <begin position="9"/>
        <end position="110"/>
    </location>
</feature>
<feature type="domain" description="Replication factor A C-terminal" evidence="8">
    <location>
        <begin position="305"/>
        <end position="436"/>
    </location>
</feature>
<dbReference type="InterPro" id="IPR047192">
    <property type="entry name" value="Euk_RPA1_DBD_C"/>
</dbReference>
<feature type="region of interest" description="Disordered" evidence="6">
    <location>
        <begin position="594"/>
        <end position="641"/>
    </location>
</feature>
<keyword evidence="10" id="KW-1185">Reference proteome</keyword>
<dbReference type="Pfam" id="PF08646">
    <property type="entry name" value="Rep_fac-A_C"/>
    <property type="match status" value="1"/>
</dbReference>
<dbReference type="GO" id="GO:0003677">
    <property type="term" value="F:DNA binding"/>
    <property type="evidence" value="ECO:0007669"/>
    <property type="project" value="UniProtKB-KW"/>
</dbReference>
<evidence type="ECO:0000256" key="6">
    <source>
        <dbReference type="SAM" id="MobiDB-lite"/>
    </source>
</evidence>
<evidence type="ECO:0000313" key="9">
    <source>
        <dbReference type="EMBL" id="PWA60643.1"/>
    </source>
</evidence>
<keyword evidence="3" id="KW-0863">Zinc-finger</keyword>
<dbReference type="InterPro" id="IPR012340">
    <property type="entry name" value="NA-bd_OB-fold"/>
</dbReference>
<keyword evidence="5 9" id="KW-0238">DNA-binding</keyword>
<evidence type="ECO:0000313" key="10">
    <source>
        <dbReference type="Proteomes" id="UP000245207"/>
    </source>
</evidence>
<comment type="similarity">
    <text evidence="1">Belongs to the replication factor A protein 1 family.</text>
</comment>
<protein>
    <submittedName>
        <fullName evidence="9">Replication protein A 70 kDa DNA-binding subunit B</fullName>
    </submittedName>
</protein>
<feature type="compositionally biased region" description="Polar residues" evidence="6">
    <location>
        <begin position="598"/>
        <end position="616"/>
    </location>
</feature>
<evidence type="ECO:0000256" key="4">
    <source>
        <dbReference type="ARBA" id="ARBA00022833"/>
    </source>
</evidence>
<dbReference type="Gene3D" id="2.40.50.140">
    <property type="entry name" value="Nucleic acid-binding proteins"/>
    <property type="match status" value="4"/>
</dbReference>
<sequence length="653" mass="73563">MATYVSGFINDLSAVKDNIKLRVRIVRSWMQDVYGRPGLKNLELVLMDEQSTKIQATMRMALVNGFKHKVEEGSAVTLSRYSLGEIQPKYRMLNKPLRLSFLSNTIIEPCPDFTGSVYGFDFRPIHTITNLHQEEDGQFDVIGHVVASDFLDNYDKNGRSGKKKPLTIADADGNELRCTLWGVYAQQFQDFVDACQNRGKIILILQFGMMKIWDGKMGVQNGYNGTRLFLFDGHESIPKEEFMDVELYRLRLFADKDDAKSENTASRISTQSKHSTRDEFVNKLQVKQIVELLDVDQGKASVIVGTIIAIHEEEGWWYLGCRKCNKKVVKESHIVDLEAETKPKFGYQQTPDQWRCSKCNMIVTGIKTEFRLQIRVQDESGTISLSLFNDEVQAMVGRSAYQLCEKYGCKKAEDQDFPKEITNLVGKKYAFKVSIDEINAKKMLPVFTVLRLTNDADIMNSIVVTETPVKDTGASSSAVPAITPLDLESQTDENTTPVEMESEYQRTISLSLFNDEVQAMVGRSAYQLCEKYGCKKAEDQDFPKEITNLVGKKYAFKVSIDEINAKKMLPVFTVLRLTNDADIMNSIVVTETPVKDTGASSSADLESQTDENTTPVDKQRSAKRASDGEPESDGSSIKKQLLEIKMEKAATQD</sequence>
<dbReference type="SUPFAM" id="SSF50249">
    <property type="entry name" value="Nucleic acid-binding proteins"/>
    <property type="match status" value="3"/>
</dbReference>
<gene>
    <name evidence="9" type="ORF">CTI12_AA380510</name>
</gene>
<dbReference type="Proteomes" id="UP000245207">
    <property type="component" value="Unassembled WGS sequence"/>
</dbReference>
<evidence type="ECO:0000259" key="8">
    <source>
        <dbReference type="Pfam" id="PF08646"/>
    </source>
</evidence>
<dbReference type="AlphaFoldDB" id="A0A2U1MH89"/>
<evidence type="ECO:0000256" key="3">
    <source>
        <dbReference type="ARBA" id="ARBA00022771"/>
    </source>
</evidence>